<evidence type="ECO:0000259" key="1">
    <source>
        <dbReference type="PROSITE" id="PS50127"/>
    </source>
</evidence>
<feature type="domain" description="UBC core" evidence="1">
    <location>
        <begin position="5"/>
        <end position="159"/>
    </location>
</feature>
<keyword evidence="4" id="KW-1185">Reference proteome</keyword>
<dbReference type="InterPro" id="IPR050113">
    <property type="entry name" value="Ub_conjugating_enzyme"/>
</dbReference>
<organism evidence="2">
    <name type="scientific">Spironucleus salmonicida</name>
    <dbReference type="NCBI Taxonomy" id="348837"/>
    <lineage>
        <taxon>Eukaryota</taxon>
        <taxon>Metamonada</taxon>
        <taxon>Diplomonadida</taxon>
        <taxon>Hexamitidae</taxon>
        <taxon>Hexamitinae</taxon>
        <taxon>Spironucleus</taxon>
    </lineage>
</organism>
<dbReference type="SUPFAM" id="SSF54495">
    <property type="entry name" value="UBC-like"/>
    <property type="match status" value="1"/>
</dbReference>
<dbReference type="CDD" id="cd00195">
    <property type="entry name" value="UBCc_UEV"/>
    <property type="match status" value="1"/>
</dbReference>
<dbReference type="SMART" id="SM00212">
    <property type="entry name" value="UBCc"/>
    <property type="match status" value="1"/>
</dbReference>
<dbReference type="Pfam" id="PF00179">
    <property type="entry name" value="UQ_con"/>
    <property type="match status" value="1"/>
</dbReference>
<dbReference type="OrthoDB" id="10069349at2759"/>
<gene>
    <name evidence="2" type="ORF">SS50377_16328</name>
    <name evidence="3" type="ORF">SS50377_21246</name>
</gene>
<dbReference type="EMBL" id="KI546130">
    <property type="protein sequence ID" value="EST44019.1"/>
    <property type="molecule type" value="Genomic_DNA"/>
</dbReference>
<evidence type="ECO:0000313" key="2">
    <source>
        <dbReference type="EMBL" id="EST44019.1"/>
    </source>
</evidence>
<dbReference type="AlphaFoldDB" id="V6LTA3"/>
<protein>
    <submittedName>
        <fullName evidence="2">Ubiquitin-conjugating enzyme E2</fullName>
    </submittedName>
</protein>
<dbReference type="EMBL" id="AUWU02000001">
    <property type="protein sequence ID" value="KAH0577892.1"/>
    <property type="molecule type" value="Genomic_DNA"/>
</dbReference>
<dbReference type="Proteomes" id="UP000018208">
    <property type="component" value="Unassembled WGS sequence"/>
</dbReference>
<dbReference type="PROSITE" id="PS50127">
    <property type="entry name" value="UBC_2"/>
    <property type="match status" value="1"/>
</dbReference>
<accession>V6LTA3</accession>
<name>V6LTA3_9EUKA</name>
<proteinExistence type="predicted"/>
<sequence length="345" mass="40597">MVASMSKKRILQEAKVNAELRQERAKIGITLDPVSYENVYKWDARIQFTNKDSPFYDQIYYLIVEIPNDYPQYPPKITFKAQIFHPNIEKRSGLICKNFYSLAQWSTQNTIFTSLLAVQQLIDNPVWTDINNQEAFQLWRTDFDDFQKIAQSVWALNPVDFKSKIYRFPIPYTEQTQLEESLFLKHQESPTFYFQGRQHVNKTRTKSAFYNERKCHNNFIKDSMNFIHTGELDDEIQSIFSRKKYANHSGQRLINSYAGQTEIKTKIPQITKVQPKCKVNYDQLNNLFVTQRDNQYGITAQSQNLKFRRSNLKSAPLAPFNVCKYDETTNVQDLIISQVGYQKPQ</sequence>
<dbReference type="Gene3D" id="3.10.110.10">
    <property type="entry name" value="Ubiquitin Conjugating Enzyme"/>
    <property type="match status" value="1"/>
</dbReference>
<dbReference type="InterPro" id="IPR016135">
    <property type="entry name" value="UBQ-conjugating_enzyme/RWD"/>
</dbReference>
<dbReference type="PANTHER" id="PTHR24067">
    <property type="entry name" value="UBIQUITIN-CONJUGATING ENZYME E2"/>
    <property type="match status" value="1"/>
</dbReference>
<reference evidence="2 3" key="1">
    <citation type="journal article" date="2014" name="PLoS Genet.">
        <title>The Genome of Spironucleus salmonicida Highlights a Fish Pathogen Adapted to Fluctuating Environments.</title>
        <authorList>
            <person name="Xu F."/>
            <person name="Jerlstrom-Hultqvist J."/>
            <person name="Einarsson E."/>
            <person name="Astvaldsson A."/>
            <person name="Svard S.G."/>
            <person name="Andersson J.O."/>
        </authorList>
    </citation>
    <scope>NUCLEOTIDE SEQUENCE</scope>
    <source>
        <strain evidence="3">ATCC 50377</strain>
    </source>
</reference>
<dbReference type="InterPro" id="IPR000608">
    <property type="entry name" value="UBC"/>
</dbReference>
<reference evidence="3" key="2">
    <citation type="submission" date="2020-12" db="EMBL/GenBank/DDBJ databases">
        <title>New Spironucleus salmonicida genome in near-complete chromosomes.</title>
        <authorList>
            <person name="Xu F."/>
            <person name="Kurt Z."/>
            <person name="Jimenez-Gonzalez A."/>
            <person name="Astvaldsson A."/>
            <person name="Andersson J.O."/>
            <person name="Svard S.G."/>
        </authorList>
    </citation>
    <scope>NUCLEOTIDE SEQUENCE</scope>
    <source>
        <strain evidence="3">ATCC 50377</strain>
    </source>
</reference>
<evidence type="ECO:0000313" key="3">
    <source>
        <dbReference type="EMBL" id="KAH0577892.1"/>
    </source>
</evidence>
<evidence type="ECO:0000313" key="4">
    <source>
        <dbReference type="Proteomes" id="UP000018208"/>
    </source>
</evidence>
<dbReference type="VEuPathDB" id="GiardiaDB:SS50377_21246"/>